<comment type="cofactor">
    <cofactor evidence="1 8">
        <name>Mg(2+)</name>
        <dbReference type="ChEBI" id="CHEBI:18420"/>
    </cofactor>
</comment>
<dbReference type="SMART" id="SM00670">
    <property type="entry name" value="PINc"/>
    <property type="match status" value="1"/>
</dbReference>
<dbReference type="GO" id="GO:0004540">
    <property type="term" value="F:RNA nuclease activity"/>
    <property type="evidence" value="ECO:0007669"/>
    <property type="project" value="InterPro"/>
</dbReference>
<evidence type="ECO:0000313" key="11">
    <source>
        <dbReference type="Proteomes" id="UP000823616"/>
    </source>
</evidence>
<keyword evidence="8" id="KW-0800">Toxin</keyword>
<evidence type="ECO:0000259" key="9">
    <source>
        <dbReference type="SMART" id="SM00670"/>
    </source>
</evidence>
<dbReference type="EMBL" id="JADIMS010000059">
    <property type="protein sequence ID" value="MBO8450214.1"/>
    <property type="molecule type" value="Genomic_DNA"/>
</dbReference>
<dbReference type="EC" id="3.1.-.-" evidence="8"/>
<dbReference type="InterPro" id="IPR002716">
    <property type="entry name" value="PIN_dom"/>
</dbReference>
<evidence type="ECO:0000256" key="3">
    <source>
        <dbReference type="ARBA" id="ARBA00022722"/>
    </source>
</evidence>
<evidence type="ECO:0000256" key="8">
    <source>
        <dbReference type="HAMAP-Rule" id="MF_00265"/>
    </source>
</evidence>
<proteinExistence type="inferred from homology"/>
<keyword evidence="5 8" id="KW-0378">Hydrolase</keyword>
<dbReference type="InterPro" id="IPR022907">
    <property type="entry name" value="VapC_family"/>
</dbReference>
<dbReference type="GO" id="GO:0016787">
    <property type="term" value="F:hydrolase activity"/>
    <property type="evidence" value="ECO:0007669"/>
    <property type="project" value="UniProtKB-KW"/>
</dbReference>
<comment type="function">
    <text evidence="8">Toxic component of a toxin-antitoxin (TA) system. An RNase.</text>
</comment>
<feature type="binding site" evidence="8">
    <location>
        <position position="91"/>
    </location>
    <ligand>
        <name>Mg(2+)</name>
        <dbReference type="ChEBI" id="CHEBI:18420"/>
    </ligand>
</feature>
<dbReference type="AlphaFoldDB" id="A0A9D9EMI0"/>
<dbReference type="Gene3D" id="3.40.50.1010">
    <property type="entry name" value="5'-nuclease"/>
    <property type="match status" value="1"/>
</dbReference>
<keyword evidence="4 8" id="KW-0479">Metal-binding</keyword>
<accession>A0A9D9EMI0</accession>
<dbReference type="GO" id="GO:0000287">
    <property type="term" value="F:magnesium ion binding"/>
    <property type="evidence" value="ECO:0007669"/>
    <property type="project" value="UniProtKB-UniRule"/>
</dbReference>
<dbReference type="InterPro" id="IPR050556">
    <property type="entry name" value="Type_II_TA_system_RNase"/>
</dbReference>
<evidence type="ECO:0000256" key="5">
    <source>
        <dbReference type="ARBA" id="ARBA00022801"/>
    </source>
</evidence>
<reference evidence="10" key="2">
    <citation type="journal article" date="2021" name="PeerJ">
        <title>Extensive microbial diversity within the chicken gut microbiome revealed by metagenomics and culture.</title>
        <authorList>
            <person name="Gilroy R."/>
            <person name="Ravi A."/>
            <person name="Getino M."/>
            <person name="Pursley I."/>
            <person name="Horton D.L."/>
            <person name="Alikhan N.F."/>
            <person name="Baker D."/>
            <person name="Gharbi K."/>
            <person name="Hall N."/>
            <person name="Watson M."/>
            <person name="Adriaenssens E.M."/>
            <person name="Foster-Nyarko E."/>
            <person name="Jarju S."/>
            <person name="Secka A."/>
            <person name="Antonio M."/>
            <person name="Oren A."/>
            <person name="Chaudhuri R.R."/>
            <person name="La Ragione R."/>
            <person name="Hildebrand F."/>
            <person name="Pallen M.J."/>
        </authorList>
    </citation>
    <scope>NUCLEOTIDE SEQUENCE</scope>
    <source>
        <strain evidence="10">B3-4054</strain>
    </source>
</reference>
<keyword evidence="3 8" id="KW-0540">Nuclease</keyword>
<dbReference type="PANTHER" id="PTHR33653:SF1">
    <property type="entry name" value="RIBONUCLEASE VAPC2"/>
    <property type="match status" value="1"/>
</dbReference>
<keyword evidence="6 8" id="KW-0460">Magnesium</keyword>
<dbReference type="PANTHER" id="PTHR33653">
    <property type="entry name" value="RIBONUCLEASE VAPC2"/>
    <property type="match status" value="1"/>
</dbReference>
<dbReference type="SUPFAM" id="SSF88723">
    <property type="entry name" value="PIN domain-like"/>
    <property type="match status" value="1"/>
</dbReference>
<name>A0A9D9EMI0_9SPIR</name>
<evidence type="ECO:0000313" key="10">
    <source>
        <dbReference type="EMBL" id="MBO8450214.1"/>
    </source>
</evidence>
<protein>
    <recommendedName>
        <fullName evidence="8">Ribonuclease VapC</fullName>
        <shortName evidence="8">RNase VapC</shortName>
        <ecNumber evidence="8">3.1.-.-</ecNumber>
    </recommendedName>
    <alternativeName>
        <fullName evidence="8">Toxin VapC</fullName>
    </alternativeName>
</protein>
<evidence type="ECO:0000256" key="4">
    <source>
        <dbReference type="ARBA" id="ARBA00022723"/>
    </source>
</evidence>
<keyword evidence="2 8" id="KW-1277">Toxin-antitoxin system</keyword>
<dbReference type="HAMAP" id="MF_00265">
    <property type="entry name" value="VapC_Nob1"/>
    <property type="match status" value="1"/>
</dbReference>
<gene>
    <name evidence="8" type="primary">vapC</name>
    <name evidence="10" type="ORF">IAA96_03825</name>
</gene>
<dbReference type="GO" id="GO:0090729">
    <property type="term" value="F:toxin activity"/>
    <property type="evidence" value="ECO:0007669"/>
    <property type="project" value="UniProtKB-KW"/>
</dbReference>
<organism evidence="10 11">
    <name type="scientific">Candidatus Avitreponema avistercoris</name>
    <dbReference type="NCBI Taxonomy" id="2840705"/>
    <lineage>
        <taxon>Bacteria</taxon>
        <taxon>Pseudomonadati</taxon>
        <taxon>Spirochaetota</taxon>
        <taxon>Spirochaetia</taxon>
        <taxon>Spirochaetales</taxon>
        <taxon>Candidatus Avitreponema</taxon>
    </lineage>
</organism>
<comment type="caution">
    <text evidence="10">The sequence shown here is derived from an EMBL/GenBank/DDBJ whole genome shotgun (WGS) entry which is preliminary data.</text>
</comment>
<feature type="binding site" evidence="8">
    <location>
        <position position="6"/>
    </location>
    <ligand>
        <name>Mg(2+)</name>
        <dbReference type="ChEBI" id="CHEBI:18420"/>
    </ligand>
</feature>
<reference evidence="10" key="1">
    <citation type="submission" date="2020-10" db="EMBL/GenBank/DDBJ databases">
        <authorList>
            <person name="Gilroy R."/>
        </authorList>
    </citation>
    <scope>NUCLEOTIDE SEQUENCE</scope>
    <source>
        <strain evidence="10">B3-4054</strain>
    </source>
</reference>
<evidence type="ECO:0000256" key="6">
    <source>
        <dbReference type="ARBA" id="ARBA00022842"/>
    </source>
</evidence>
<comment type="similarity">
    <text evidence="7 8">Belongs to the PINc/VapC protein family.</text>
</comment>
<dbReference type="InterPro" id="IPR029060">
    <property type="entry name" value="PIN-like_dom_sf"/>
</dbReference>
<evidence type="ECO:0000256" key="7">
    <source>
        <dbReference type="ARBA" id="ARBA00038093"/>
    </source>
</evidence>
<feature type="domain" description="PIN" evidence="9">
    <location>
        <begin position="1"/>
        <end position="114"/>
    </location>
</feature>
<evidence type="ECO:0000256" key="2">
    <source>
        <dbReference type="ARBA" id="ARBA00022649"/>
    </source>
</evidence>
<evidence type="ECO:0000256" key="1">
    <source>
        <dbReference type="ARBA" id="ARBA00001946"/>
    </source>
</evidence>
<sequence length="126" mass="13987">MKLLADSNVLIEILKSPAKDLADVFVSNEIVICGVIKAEVLHGAKNDTDFAAIRDALSGLEEIDIEFTDWIEIGRLLYMLRKKGVSVPFQDAVIAFAAKKHNAVLWTRDKHFALIKENALPDLSIL</sequence>
<dbReference type="Pfam" id="PF01850">
    <property type="entry name" value="PIN"/>
    <property type="match status" value="1"/>
</dbReference>
<dbReference type="Proteomes" id="UP000823616">
    <property type="component" value="Unassembled WGS sequence"/>
</dbReference>